<sequence>MSITRQSDEGSNDLLRNAKLIYIGLMMKQYEKLLISAELFQRKNSENPDARLDEEKLHAAIMEFRQLKSRWRDLSRKTNDDPVTTQELSLFTDNDLVKVRGAIKDAIVTNNDEVKIEIFSRGLLTIDSLTIGNVKTLVTSLEKQKELLQGDIDQARHFLDTLAVIHDTAVTRENRERRDRLNQSLEELKKRVSAHPHLMENDFAVYEKDLKHCQTLMQDIKKQIVDMAIEDMRIIESLLKNPVRDENVLDTLWQSYFDKSNNYALSRLFTNNLHAGSAIDPDNQDRDYRLAYNQLLETAEITRSLLIKHKKIVLSEKTQITSRESIGDHIKELTWIADHADQYSAGIIRDRFGKYYDPETGNMQVMYESLSGKDVMKLKSEMHARFETARSELIQRGIIGNTRLKQQTTEAQARKQFKELQKQTSRFEESVKKAYKKSAYSPKQAGALKAQYQLICRLSHEMEANGAYKIIQSREAREKKSGKKTETAGHVQSVIRAFDRVNFDNRITFFESHPFVREIQSAELKAKELSDWLYDYLRGNPEFISGQQAKMTVAEINRINHQIQEMLANGKDTAKKYKGGEFKQFLQDYIRDKPAAVEKANQQINQFYADRLTEVIEGLLRRIDAYLQSINKDQDNIEKLKEYKAYLQSIQKEHARSQYRNFTQAGKVYDIQRDMGLIESLMNRQLNIAKQAGHIESTINEKLRDISARLPTAETGFESYQKDRLAGIRERNQEVNVRMAARIANMDLTPLHEPQARIKDRLDKLGSMLAVSSRQIKWDQLEAAQSDEIRKSIRGKIGDTKDALAMLASEYAEAFKYGHSSIADMQALLGKLEPVRKKIPSVKTPADIDKIMSTIVALLHSELKAIKAKKINAKAALASQINQEIEAASSKTTTAAPEKSAYEPQRAAHAALARLHDHAVRIRDMRHGLTESLVRKNEGDLLEIEALAPKMENYASSISALLTILGHHARHDADFKEFYDAAVDVSGMPLEHPEIEDRIVQIIQRYTEMIAQKLDALKAAPSSGQYWEEFRFLSQLLKEFDVTHPVRYAIDQTLERYEEDHAERIRFEQEREKVLLRLDKITRSNSEAILTPLNQWDIFRQKTQASSNKNQTMEHVSTAYKGDLAKHQLFIKEQGKILAQNIKMAAELTEDIQSLKHDASNASDLLDRMSSLITRMENRIERVNLFRETLDEQIVAAQEDLKAVKQLKSQLSRIINHPDFQKIDAAIEQFKQKKQLMEELKQARHTFSEFSGDLGKADARAELNQKLKQAAILCSSCQTDEAQPALRSIKSMQDTLASLDSISHLTQALHSKAFFNNLGHSENQKLLRQFLESIPEKFWLRNKNVDTVMKACLSPNADINNITGYIELDTYIEKIQSQAREKLETLSQDISTLEASLGRSLDGSSEKLLHDQQLISDYQAARSLLGEVNAMSLQTERQLEIARLCPHPGHVKAMLGTHQNVLEALPAIQQQAVQLSEKYKQQKTQKLVVKPEIAEKHQQLSSVGMFAHHQAPKKPRSKPDISPHPGSGPKNQ</sequence>
<dbReference type="OrthoDB" id="3196789at2"/>
<evidence type="ECO:0000256" key="2">
    <source>
        <dbReference type="SAM" id="MobiDB-lite"/>
    </source>
</evidence>
<accession>A0A5E4PHS7</accession>
<evidence type="ECO:0000313" key="4">
    <source>
        <dbReference type="Proteomes" id="UP000324194"/>
    </source>
</evidence>
<proteinExistence type="predicted"/>
<feature type="coiled-coil region" evidence="1">
    <location>
        <begin position="1145"/>
        <end position="1243"/>
    </location>
</feature>
<reference evidence="3 4" key="1">
    <citation type="submission" date="2019-08" db="EMBL/GenBank/DDBJ databases">
        <authorList>
            <person name="Guy L."/>
        </authorList>
    </citation>
    <scope>NUCLEOTIDE SEQUENCE [LARGE SCALE GENOMIC DNA]</scope>
    <source>
        <strain evidence="3 4">SGT-108</strain>
    </source>
</reference>
<keyword evidence="4" id="KW-1185">Reference proteome</keyword>
<feature type="region of interest" description="Disordered" evidence="2">
    <location>
        <begin position="1499"/>
        <end position="1532"/>
    </location>
</feature>
<dbReference type="Proteomes" id="UP000324194">
    <property type="component" value="Chromosome 1"/>
</dbReference>
<dbReference type="EMBL" id="LR699119">
    <property type="protein sequence ID" value="VVC76569.1"/>
    <property type="molecule type" value="Genomic_DNA"/>
</dbReference>
<keyword evidence="1" id="KW-0175">Coiled coil</keyword>
<evidence type="ECO:0000256" key="1">
    <source>
        <dbReference type="SAM" id="Coils"/>
    </source>
</evidence>
<evidence type="ECO:0000313" key="3">
    <source>
        <dbReference type="EMBL" id="VVC76569.1"/>
    </source>
</evidence>
<dbReference type="RefSeq" id="WP_148339880.1">
    <property type="nucleotide sequence ID" value="NZ_LR699119.1"/>
</dbReference>
<protein>
    <submittedName>
        <fullName evidence="3">Uncharacterized protein</fullName>
    </submittedName>
</protein>
<name>A0A5E4PHS7_9COXI</name>
<gene>
    <name evidence="3" type="ORF">AQUSIP_18850</name>
</gene>
<organism evidence="3 4">
    <name type="scientific">Aquicella siphonis</name>
    <dbReference type="NCBI Taxonomy" id="254247"/>
    <lineage>
        <taxon>Bacteria</taxon>
        <taxon>Pseudomonadati</taxon>
        <taxon>Pseudomonadota</taxon>
        <taxon>Gammaproteobacteria</taxon>
        <taxon>Legionellales</taxon>
        <taxon>Coxiellaceae</taxon>
        <taxon>Aquicella</taxon>
    </lineage>
</organism>
<dbReference type="KEGG" id="asip:AQUSIP_18850"/>